<dbReference type="EMBL" id="GL380293">
    <property type="protein sequence ID" value="EGT52426.1"/>
    <property type="molecule type" value="Genomic_DNA"/>
</dbReference>
<dbReference type="AlphaFoldDB" id="G0PDV5"/>
<sequence length="97" mass="11324">MASSSCGSRIKSVCRDHRGQFKETLREASVMLYESDTNGNYAGGYQYIDIPHFKFMENLVNYIEEILDVRKNEIQMVNNTQTMKMNLIVLIFLKMNF</sequence>
<protein>
    <submittedName>
        <fullName evidence="1">Uncharacterized protein</fullName>
    </submittedName>
</protein>
<name>G0PDV5_CAEBE</name>
<evidence type="ECO:0000313" key="2">
    <source>
        <dbReference type="Proteomes" id="UP000008068"/>
    </source>
</evidence>
<dbReference type="HOGENOM" id="CLU_2348536_0_0_1"/>
<dbReference type="Proteomes" id="UP000008068">
    <property type="component" value="Unassembled WGS sequence"/>
</dbReference>
<organism evidence="2">
    <name type="scientific">Caenorhabditis brenneri</name>
    <name type="common">Nematode worm</name>
    <dbReference type="NCBI Taxonomy" id="135651"/>
    <lineage>
        <taxon>Eukaryota</taxon>
        <taxon>Metazoa</taxon>
        <taxon>Ecdysozoa</taxon>
        <taxon>Nematoda</taxon>
        <taxon>Chromadorea</taxon>
        <taxon>Rhabditida</taxon>
        <taxon>Rhabditina</taxon>
        <taxon>Rhabditomorpha</taxon>
        <taxon>Rhabditoidea</taxon>
        <taxon>Rhabditidae</taxon>
        <taxon>Peloderinae</taxon>
        <taxon>Caenorhabditis</taxon>
    </lineage>
</organism>
<reference evidence="2" key="1">
    <citation type="submission" date="2011-07" db="EMBL/GenBank/DDBJ databases">
        <authorList>
            <consortium name="Caenorhabditis brenneri Sequencing and Analysis Consortium"/>
            <person name="Wilson R.K."/>
        </authorList>
    </citation>
    <scope>NUCLEOTIDE SEQUENCE [LARGE SCALE GENOMIC DNA]</scope>
    <source>
        <strain evidence="2">PB2801</strain>
    </source>
</reference>
<gene>
    <name evidence="1" type="ORF">CAEBREN_03607</name>
</gene>
<evidence type="ECO:0000313" key="1">
    <source>
        <dbReference type="EMBL" id="EGT52426.1"/>
    </source>
</evidence>
<keyword evidence="2" id="KW-1185">Reference proteome</keyword>
<proteinExistence type="predicted"/>
<accession>G0PDV5</accession>
<dbReference type="InParanoid" id="G0PDV5"/>